<feature type="domain" description="Sigma-54 factor interaction" evidence="1">
    <location>
        <begin position="167"/>
        <end position="224"/>
    </location>
</feature>
<dbReference type="PANTHER" id="PTHR30267:SF2">
    <property type="entry name" value="PROTEIN PRKA"/>
    <property type="match status" value="1"/>
</dbReference>
<comment type="caution">
    <text evidence="2">The sequence shown here is derived from an EMBL/GenBank/DDBJ whole genome shotgun (WGS) entry which is preliminary data.</text>
</comment>
<dbReference type="InterPro" id="IPR002078">
    <property type="entry name" value="Sigma_54_int"/>
</dbReference>
<dbReference type="GO" id="GO:0005524">
    <property type="term" value="F:ATP binding"/>
    <property type="evidence" value="ECO:0007669"/>
    <property type="project" value="InterPro"/>
</dbReference>
<reference evidence="2 3" key="1">
    <citation type="submission" date="2014-07" db="EMBL/GenBank/DDBJ databases">
        <title>Epilithonimonas lactis LMG 22401 Genome.</title>
        <authorList>
            <person name="Pipes S.E."/>
            <person name="Stropko S.J."/>
        </authorList>
    </citation>
    <scope>NUCLEOTIDE SEQUENCE [LARGE SCALE GENOMIC DNA]</scope>
    <source>
        <strain evidence="2 3">LMG 24401</strain>
    </source>
</reference>
<dbReference type="EMBL" id="JPLY01000007">
    <property type="protein sequence ID" value="KFC18373.1"/>
    <property type="molecule type" value="Genomic_DNA"/>
</dbReference>
<dbReference type="PANTHER" id="PTHR30267">
    <property type="entry name" value="PROTEIN KINASE PRKA"/>
    <property type="match status" value="1"/>
</dbReference>
<dbReference type="STRING" id="421072.SAMN04488097_3717"/>
<dbReference type="eggNOG" id="COG1239">
    <property type="taxonomic scope" value="Bacteria"/>
</dbReference>
<accession>A0A085B7C8</accession>
<dbReference type="GO" id="GO:0006355">
    <property type="term" value="P:regulation of DNA-templated transcription"/>
    <property type="evidence" value="ECO:0007669"/>
    <property type="project" value="InterPro"/>
</dbReference>
<protein>
    <submittedName>
        <fullName evidence="2">Magnesium chelatase</fullName>
    </submittedName>
</protein>
<proteinExistence type="predicted"/>
<gene>
    <name evidence="2" type="ORF">IO89_17920</name>
</gene>
<name>A0A085B7C8_9FLAO</name>
<sequence length="484" mass="54680">MKNDITFKELKNSGYTDKTINQEIQANLISKIKAKEPVFEGLWGYEDSVVPQLKKAILAGHHINLLGLRGQAKTRIARSMVNLLDEYMPIVKGSEINDSPFQPISKFARDLIAELGDETPISWVHRSNRFFEKLATPDVNVADLIGDIDPIKAATLKLPYSDERVLHYGMIPRANRSIFVLNELPDLQARIQVSLFNILQEGDIQIRGFQLRMPLDIQFVFTANPEDYTNRGSIVTPLKDRIGSQIFTHYPKTIELAKHITEQEAQISAEDRSQIQIPDLAKNLLEEVAFAARESEYVDAKSGVSARLTISAMENLIAAAKLRLIETEAPKTSVRLLDFMSIIPSITGKIELVYEGEQEGADFVAKILIDKAVMTQFESSFPRISKLEKEGIKTPYTDLIKWFNKNHLELNYADSDEVFYEKLNSISPLVNLIEENASELSVDDQNFCKELVLWALTISKKLDKSENSSTYTFDSAGIGQFFRD</sequence>
<dbReference type="Pfam" id="PF00158">
    <property type="entry name" value="Sigma54_activat"/>
    <property type="match status" value="1"/>
</dbReference>
<dbReference type="InterPro" id="IPR027417">
    <property type="entry name" value="P-loop_NTPase"/>
</dbReference>
<dbReference type="GO" id="GO:0004672">
    <property type="term" value="F:protein kinase activity"/>
    <property type="evidence" value="ECO:0007669"/>
    <property type="project" value="TreeGrafter"/>
</dbReference>
<dbReference type="SUPFAM" id="SSF52540">
    <property type="entry name" value="P-loop containing nucleoside triphosphate hydrolases"/>
    <property type="match status" value="1"/>
</dbReference>
<keyword evidence="3" id="KW-1185">Reference proteome</keyword>
<evidence type="ECO:0000259" key="1">
    <source>
        <dbReference type="Pfam" id="PF00158"/>
    </source>
</evidence>
<dbReference type="Gene3D" id="3.40.50.300">
    <property type="entry name" value="P-loop containing nucleotide triphosphate hydrolases"/>
    <property type="match status" value="1"/>
</dbReference>
<dbReference type="Proteomes" id="UP000028623">
    <property type="component" value="Unassembled WGS sequence"/>
</dbReference>
<evidence type="ECO:0000313" key="2">
    <source>
        <dbReference type="EMBL" id="KFC18373.1"/>
    </source>
</evidence>
<dbReference type="OrthoDB" id="9760760at2"/>
<dbReference type="AlphaFoldDB" id="A0A085B7C8"/>
<dbReference type="RefSeq" id="WP_034978863.1">
    <property type="nucleotide sequence ID" value="NZ_FOFI01000006.1"/>
</dbReference>
<evidence type="ECO:0000313" key="3">
    <source>
        <dbReference type="Proteomes" id="UP000028623"/>
    </source>
</evidence>
<organism evidence="2 3">
    <name type="scientific">Epilithonimonas lactis</name>
    <dbReference type="NCBI Taxonomy" id="421072"/>
    <lineage>
        <taxon>Bacteria</taxon>
        <taxon>Pseudomonadati</taxon>
        <taxon>Bacteroidota</taxon>
        <taxon>Flavobacteriia</taxon>
        <taxon>Flavobacteriales</taxon>
        <taxon>Weeksellaceae</taxon>
        <taxon>Chryseobacterium group</taxon>
        <taxon>Epilithonimonas</taxon>
    </lineage>
</organism>